<dbReference type="InterPro" id="IPR045073">
    <property type="entry name" value="Omega/Tau-like"/>
</dbReference>
<feature type="domain" description="GST C-terminal" evidence="6">
    <location>
        <begin position="94"/>
        <end position="225"/>
    </location>
</feature>
<evidence type="ECO:0000259" key="5">
    <source>
        <dbReference type="PROSITE" id="PS50404"/>
    </source>
</evidence>
<reference evidence="7" key="2">
    <citation type="submission" date="2020-10" db="EMBL/GenBank/DDBJ databases">
        <authorList>
            <person name="Cooper E.A."/>
            <person name="Brenton Z.W."/>
            <person name="Flinn B.S."/>
            <person name="Jenkins J."/>
            <person name="Shu S."/>
            <person name="Flowers D."/>
            <person name="Luo F."/>
            <person name="Wang Y."/>
            <person name="Xia P."/>
            <person name="Barry K."/>
            <person name="Daum C."/>
            <person name="Lipzen A."/>
            <person name="Yoshinaga Y."/>
            <person name="Schmutz J."/>
            <person name="Saski C."/>
            <person name="Vermerris W."/>
            <person name="Kresovich S."/>
        </authorList>
    </citation>
    <scope>NUCLEOTIDE SEQUENCE</scope>
</reference>
<dbReference type="PANTHER" id="PTHR11260:SF326">
    <property type="entry name" value="GLUTATHIONE S-TRANSFERASE GSTU6-RELATED"/>
    <property type="match status" value="1"/>
</dbReference>
<evidence type="ECO:0000256" key="4">
    <source>
        <dbReference type="RuleBase" id="RU369102"/>
    </source>
</evidence>
<dbReference type="GO" id="GO:0006749">
    <property type="term" value="P:glutathione metabolic process"/>
    <property type="evidence" value="ECO:0007669"/>
    <property type="project" value="InterPro"/>
</dbReference>
<keyword evidence="4" id="KW-0963">Cytoplasm</keyword>
<comment type="similarity">
    <text evidence="2">Belongs to the GST superfamily. Tau family.</text>
</comment>
<dbReference type="Gramene" id="EER94596">
    <property type="protein sequence ID" value="EER94596"/>
    <property type="gene ID" value="SORBI_3001G317000"/>
</dbReference>
<dbReference type="GO" id="GO:0004364">
    <property type="term" value="F:glutathione transferase activity"/>
    <property type="evidence" value="ECO:0007669"/>
    <property type="project" value="UniProtKB-UniRule"/>
</dbReference>
<comment type="function">
    <text evidence="4">Is involved in the conjugation of reduced glutathione to a wide number of exogenous and endogenous hydrophobic electrophiles.</text>
</comment>
<evidence type="ECO:0000313" key="7">
    <source>
        <dbReference type="EMBL" id="KAG0550453.1"/>
    </source>
</evidence>
<dbReference type="PROSITE" id="PS50404">
    <property type="entry name" value="GST_NTER"/>
    <property type="match status" value="1"/>
</dbReference>
<dbReference type="EMBL" id="CM027680">
    <property type="protein sequence ID" value="KAG0550453.1"/>
    <property type="molecule type" value="Genomic_DNA"/>
</dbReference>
<dbReference type="InterPro" id="IPR010987">
    <property type="entry name" value="Glutathione-S-Trfase_C-like"/>
</dbReference>
<comment type="caution">
    <text evidence="7">The sequence shown here is derived from an EMBL/GenBank/DDBJ whole genome shotgun (WGS) entry which is preliminary data.</text>
</comment>
<dbReference type="PROSITE" id="PS50405">
    <property type="entry name" value="GST_CTER"/>
    <property type="match status" value="1"/>
</dbReference>
<name>A0A921V0B1_SORBI</name>
<evidence type="ECO:0000259" key="6">
    <source>
        <dbReference type="PROSITE" id="PS50405"/>
    </source>
</evidence>
<dbReference type="AlphaFoldDB" id="A0A921V0B1"/>
<comment type="catalytic activity">
    <reaction evidence="3 4">
        <text>RX + glutathione = an S-substituted glutathione + a halide anion + H(+)</text>
        <dbReference type="Rhea" id="RHEA:16437"/>
        <dbReference type="ChEBI" id="CHEBI:15378"/>
        <dbReference type="ChEBI" id="CHEBI:16042"/>
        <dbReference type="ChEBI" id="CHEBI:17792"/>
        <dbReference type="ChEBI" id="CHEBI:57925"/>
        <dbReference type="ChEBI" id="CHEBI:90779"/>
        <dbReference type="EC" id="2.5.1.18"/>
    </reaction>
</comment>
<dbReference type="PANTHER" id="PTHR11260">
    <property type="entry name" value="GLUTATHIONE S-TRANSFERASE, GST, SUPERFAMILY, GST DOMAIN CONTAINING"/>
    <property type="match status" value="1"/>
</dbReference>
<keyword evidence="1 4" id="KW-0808">Transferase</keyword>
<dbReference type="SFLD" id="SFLDS00019">
    <property type="entry name" value="Glutathione_Transferase_(cytos"/>
    <property type="match status" value="1"/>
</dbReference>
<dbReference type="OrthoDB" id="4951845at2759"/>
<dbReference type="InterPro" id="IPR045074">
    <property type="entry name" value="GST_C_Tau"/>
</dbReference>
<organism evidence="7 8">
    <name type="scientific">Sorghum bicolor</name>
    <name type="common">Sorghum</name>
    <name type="synonym">Sorghum vulgare</name>
    <dbReference type="NCBI Taxonomy" id="4558"/>
    <lineage>
        <taxon>Eukaryota</taxon>
        <taxon>Viridiplantae</taxon>
        <taxon>Streptophyta</taxon>
        <taxon>Embryophyta</taxon>
        <taxon>Tracheophyta</taxon>
        <taxon>Spermatophyta</taxon>
        <taxon>Magnoliopsida</taxon>
        <taxon>Liliopsida</taxon>
        <taxon>Poales</taxon>
        <taxon>Poaceae</taxon>
        <taxon>PACMAD clade</taxon>
        <taxon>Panicoideae</taxon>
        <taxon>Andropogonodae</taxon>
        <taxon>Andropogoneae</taxon>
        <taxon>Sorghinae</taxon>
        <taxon>Sorghum</taxon>
    </lineage>
</organism>
<evidence type="ECO:0000313" key="8">
    <source>
        <dbReference type="Proteomes" id="UP000807115"/>
    </source>
</evidence>
<dbReference type="KEGG" id="sbi:8062880"/>
<dbReference type="Pfam" id="PF13417">
    <property type="entry name" value="GST_N_3"/>
    <property type="match status" value="1"/>
</dbReference>
<feature type="domain" description="GST N-terminal" evidence="5">
    <location>
        <begin position="8"/>
        <end position="87"/>
    </location>
</feature>
<dbReference type="InterPro" id="IPR040079">
    <property type="entry name" value="Glutathione_S-Trfase"/>
</dbReference>
<sequence>MAGAGNADDPKLLGVWTSPFVIRVRIVLNLKGLAYEYVEEDLGSKSALLVGSNPVHKTVPVLLHGGRAINESQIILQYIDEVYSGTGPAVLPSDPYERATARFWAAYIDDKVRSAWLGMVFTCKDEEERAEAVARAGEALDTLEGAFGECTEAGKKPFFGGDGIGFVDVVLGGYLGWFGAVAKIIGRRVIDPARTPLLAAWEDRFRAADVAKGVVPDDVDKVLAFLQVLLAR</sequence>
<dbReference type="EC" id="2.5.1.18" evidence="4"/>
<evidence type="ECO:0000256" key="1">
    <source>
        <dbReference type="ARBA" id="ARBA00022679"/>
    </source>
</evidence>
<reference evidence="7" key="1">
    <citation type="journal article" date="2019" name="BMC Genomics">
        <title>A new reference genome for Sorghum bicolor reveals high levels of sequence similarity between sweet and grain genotypes: implications for the genetics of sugar metabolism.</title>
        <authorList>
            <person name="Cooper E.A."/>
            <person name="Brenton Z.W."/>
            <person name="Flinn B.S."/>
            <person name="Jenkins J."/>
            <person name="Shu S."/>
            <person name="Flowers D."/>
            <person name="Luo F."/>
            <person name="Wang Y."/>
            <person name="Xia P."/>
            <person name="Barry K."/>
            <person name="Daum C."/>
            <person name="Lipzen A."/>
            <person name="Yoshinaga Y."/>
            <person name="Schmutz J."/>
            <person name="Saski C."/>
            <person name="Vermerris W."/>
            <person name="Kresovich S."/>
        </authorList>
    </citation>
    <scope>NUCLEOTIDE SEQUENCE</scope>
</reference>
<dbReference type="SUPFAM" id="SSF52833">
    <property type="entry name" value="Thioredoxin-like"/>
    <property type="match status" value="1"/>
</dbReference>
<dbReference type="SFLD" id="SFLDG00358">
    <property type="entry name" value="Main_(cytGST)"/>
    <property type="match status" value="1"/>
</dbReference>
<dbReference type="InterPro" id="IPR004045">
    <property type="entry name" value="Glutathione_S-Trfase_N"/>
</dbReference>
<protein>
    <recommendedName>
        <fullName evidence="4">Glutathione S-transferase</fullName>
        <ecNumber evidence="4">2.5.1.18</ecNumber>
    </recommendedName>
</protein>
<dbReference type="FunFam" id="3.40.30.10:FF:000044">
    <property type="entry name" value="Glutathione S-transferase GSTU6"/>
    <property type="match status" value="1"/>
</dbReference>
<dbReference type="SUPFAM" id="SSF47616">
    <property type="entry name" value="GST C-terminal domain-like"/>
    <property type="match status" value="1"/>
</dbReference>
<dbReference type="CDD" id="cd03058">
    <property type="entry name" value="GST_N_Tau"/>
    <property type="match status" value="1"/>
</dbReference>
<dbReference type="InterPro" id="IPR036249">
    <property type="entry name" value="Thioredoxin-like_sf"/>
</dbReference>
<gene>
    <name evidence="7" type="ORF">BDA96_01G339700</name>
</gene>
<dbReference type="GO" id="GO:0005829">
    <property type="term" value="C:cytosol"/>
    <property type="evidence" value="ECO:0007669"/>
    <property type="project" value="UniProtKB-SubCell"/>
</dbReference>
<dbReference type="Pfam" id="PF13410">
    <property type="entry name" value="GST_C_2"/>
    <property type="match status" value="1"/>
</dbReference>
<dbReference type="CDD" id="cd03185">
    <property type="entry name" value="GST_C_Tau"/>
    <property type="match status" value="1"/>
</dbReference>
<dbReference type="SMR" id="A0A921V0B1"/>
<evidence type="ECO:0000256" key="3">
    <source>
        <dbReference type="ARBA" id="ARBA00047960"/>
    </source>
</evidence>
<proteinExistence type="inferred from homology"/>
<accession>A0A921V0B1</accession>
<dbReference type="Proteomes" id="UP000807115">
    <property type="component" value="Chromosome 1"/>
</dbReference>
<dbReference type="SFLD" id="SFLDG01152">
    <property type="entry name" value="Main.3:_Omega-_and_Tau-like"/>
    <property type="match status" value="1"/>
</dbReference>
<comment type="subcellular location">
    <subcellularLocation>
        <location evidence="4">Cytoplasm</location>
        <location evidence="4">Cytosol</location>
    </subcellularLocation>
</comment>
<dbReference type="InterPro" id="IPR036282">
    <property type="entry name" value="Glutathione-S-Trfase_C_sf"/>
</dbReference>
<evidence type="ECO:0000256" key="2">
    <source>
        <dbReference type="ARBA" id="ARBA00025743"/>
    </source>
</evidence>
<dbReference type="Gene3D" id="1.20.1050.10">
    <property type="match status" value="1"/>
</dbReference>
<dbReference type="OMA" id="KVRSAWL"/>
<dbReference type="FunFam" id="1.20.1050.10:FF:000023">
    <property type="entry name" value="Probable glutathione S-transferase GSTU6"/>
    <property type="match status" value="1"/>
</dbReference>
<dbReference type="Gene3D" id="3.40.30.10">
    <property type="entry name" value="Glutaredoxin"/>
    <property type="match status" value="1"/>
</dbReference>